<evidence type="ECO:0000256" key="11">
    <source>
        <dbReference type="SAM" id="MobiDB-lite"/>
    </source>
</evidence>
<feature type="coiled-coil region" evidence="10">
    <location>
        <begin position="391"/>
        <end position="421"/>
    </location>
</feature>
<evidence type="ECO:0000256" key="3">
    <source>
        <dbReference type="ARBA" id="ARBA00022475"/>
    </source>
</evidence>
<evidence type="ECO:0000256" key="8">
    <source>
        <dbReference type="ARBA" id="ARBA00023288"/>
    </source>
</evidence>
<feature type="coiled-coil region" evidence="10">
    <location>
        <begin position="485"/>
        <end position="526"/>
    </location>
</feature>
<keyword evidence="8" id="KW-0449">Lipoprotein</keyword>
<dbReference type="SMART" id="SM00175">
    <property type="entry name" value="RAB"/>
    <property type="match status" value="1"/>
</dbReference>
<sequence length="698" mass="79203">MSSKAQFLREYKLVVVGGGGVGKSALTIQFIQSHFVDEYDPTIEDSYRKQCVIDEEVALLDVLDTAGQEEYSAMREQYMRTGEGFLLVYSITSRNSFDEISTFHQQILRVKDKDSFPVIVVANKCDLEYERQVGSHEGRELAKHFGCRFIETSAKQRINVDEAFSNLVREIRRYNKEQTMGRPGAAGATGAQGGMERFQTEEDHTITSSFIPRPYLCVVHPTARRQAISLSASSYPYNTSDQNHSRQAASPGLTPLLEAKMRSSRPFDFTSSSASSRRFNRARPASDEEDQSDADNYRRVKKASALLPSSKSSHKSSSGAVPSRSKRAPDKAEGDYDQVRPIKKKTDRDTTSDVEEEEQPASTLSEELLLERKAYDEWVDKKLNKLVSKREQMLEERVDSLRTEMDEIQSQYDELRQLRNTAPEQALEEFKKAAEARYRHDKDLIASLKVKVEAAERRAKEPESGDRSMSILNASVRESVAPEPSDRLEEMEKQHKKELAEAQCVQKRLEEDVRNYKLQLEQEIAQSKALLAAASSSAPTSTAAKPAKSTTESTAALTSLAAMEDEKAVRKLYEDLTGLVVTGVERISPSEPYRRFKAIFAQEDYYSILMDLEESSSKVSEASGNGKEGSRDDIVYVPKIDEDRDSELLNSDMVPQEWLDALRFDRNMLFKWYEKTRKALLTDEARLKLRAREERNRH</sequence>
<dbReference type="CDD" id="cd23787">
    <property type="entry name" value="RWD_CSM1"/>
    <property type="match status" value="1"/>
</dbReference>
<comment type="caution">
    <text evidence="12">The sequence shown here is derived from an EMBL/GenBank/DDBJ whole genome shotgun (WGS) entry which is preliminary data.</text>
</comment>
<evidence type="ECO:0000256" key="6">
    <source>
        <dbReference type="ARBA" id="ARBA00023134"/>
    </source>
</evidence>
<protein>
    <submittedName>
        <fullName evidence="12">Related to small G-protein Ras1</fullName>
    </submittedName>
</protein>
<dbReference type="PROSITE" id="PS51421">
    <property type="entry name" value="RAS"/>
    <property type="match status" value="1"/>
</dbReference>
<dbReference type="InterPro" id="IPR020849">
    <property type="entry name" value="Small_GTPase_Ras-type"/>
</dbReference>
<dbReference type="Gene3D" id="3.40.50.300">
    <property type="entry name" value="P-loop containing nucleotide triphosphate hydrolases"/>
    <property type="match status" value="1"/>
</dbReference>
<organism evidence="12 13">
    <name type="scientific">Ustilago bromivora</name>
    <dbReference type="NCBI Taxonomy" id="307758"/>
    <lineage>
        <taxon>Eukaryota</taxon>
        <taxon>Fungi</taxon>
        <taxon>Dikarya</taxon>
        <taxon>Basidiomycota</taxon>
        <taxon>Ustilaginomycotina</taxon>
        <taxon>Ustilaginomycetes</taxon>
        <taxon>Ustilaginales</taxon>
        <taxon>Ustilaginaceae</taxon>
        <taxon>Ustilago</taxon>
    </lineage>
</organism>
<evidence type="ECO:0000256" key="1">
    <source>
        <dbReference type="ARBA" id="ARBA00004342"/>
    </source>
</evidence>
<keyword evidence="5" id="KW-0547">Nucleotide-binding</keyword>
<feature type="compositionally biased region" description="Basic and acidic residues" evidence="11">
    <location>
        <begin position="327"/>
        <end position="351"/>
    </location>
</feature>
<dbReference type="SMART" id="SM00173">
    <property type="entry name" value="RAS"/>
    <property type="match status" value="1"/>
</dbReference>
<keyword evidence="10" id="KW-0175">Coiled coil</keyword>
<gene>
    <name evidence="12" type="ORF">UBRO2_04365</name>
</gene>
<dbReference type="InterPro" id="IPR001806">
    <property type="entry name" value="Small_GTPase"/>
</dbReference>
<evidence type="ECO:0000256" key="7">
    <source>
        <dbReference type="ARBA" id="ARBA00023136"/>
    </source>
</evidence>
<feature type="region of interest" description="Disordered" evidence="11">
    <location>
        <begin position="264"/>
        <end position="365"/>
    </location>
</feature>
<comment type="similarity">
    <text evidence="2">Belongs to the small GTPase superfamily. Ras family.</text>
</comment>
<dbReference type="PRINTS" id="PR00449">
    <property type="entry name" value="RASTRNSFRMNG"/>
</dbReference>
<dbReference type="AlphaFoldDB" id="A0A8H8TUZ6"/>
<dbReference type="InterPro" id="IPR005225">
    <property type="entry name" value="Small_GTP-bd"/>
</dbReference>
<dbReference type="CDD" id="cd04138">
    <property type="entry name" value="H_N_K_Ras_like"/>
    <property type="match status" value="1"/>
</dbReference>
<dbReference type="InterPro" id="IPR038608">
    <property type="entry name" value="Csm1/Pcs1_C_sf"/>
</dbReference>
<dbReference type="SMART" id="SM00176">
    <property type="entry name" value="RAN"/>
    <property type="match status" value="1"/>
</dbReference>
<dbReference type="PROSITE" id="PS51420">
    <property type="entry name" value="RHO"/>
    <property type="match status" value="1"/>
</dbReference>
<dbReference type="PANTHER" id="PTHR24070">
    <property type="entry name" value="RAS, DI-RAS, AND RHEB FAMILY MEMBERS OF SMALL GTPASE SUPERFAMILY"/>
    <property type="match status" value="1"/>
</dbReference>
<dbReference type="Pfam" id="PF00071">
    <property type="entry name" value="Ras"/>
    <property type="match status" value="1"/>
</dbReference>
<dbReference type="GO" id="GO:0007165">
    <property type="term" value="P:signal transduction"/>
    <property type="evidence" value="ECO:0007669"/>
    <property type="project" value="InterPro"/>
</dbReference>
<dbReference type="SMART" id="SM00174">
    <property type="entry name" value="RHO"/>
    <property type="match status" value="1"/>
</dbReference>
<dbReference type="PROSITE" id="PS51419">
    <property type="entry name" value="RAB"/>
    <property type="match status" value="1"/>
</dbReference>
<name>A0A8H8TUZ6_9BASI</name>
<evidence type="ECO:0000256" key="9">
    <source>
        <dbReference type="ARBA" id="ARBA00023289"/>
    </source>
</evidence>
<keyword evidence="7" id="KW-0472">Membrane</keyword>
<evidence type="ECO:0000256" key="4">
    <source>
        <dbReference type="ARBA" id="ARBA00022481"/>
    </source>
</evidence>
<reference evidence="12" key="1">
    <citation type="submission" date="2018-08" db="EMBL/GenBank/DDBJ databases">
        <authorList>
            <person name="Guldener U."/>
        </authorList>
    </citation>
    <scope>NUCLEOTIDE SEQUENCE</scope>
    <source>
        <strain evidence="12">UB2</strain>
    </source>
</reference>
<evidence type="ECO:0000256" key="2">
    <source>
        <dbReference type="ARBA" id="ARBA00008344"/>
    </source>
</evidence>
<dbReference type="NCBIfam" id="TIGR00231">
    <property type="entry name" value="small_GTP"/>
    <property type="match status" value="1"/>
</dbReference>
<evidence type="ECO:0000313" key="12">
    <source>
        <dbReference type="EMBL" id="SYW81678.1"/>
    </source>
</evidence>
<evidence type="ECO:0000256" key="10">
    <source>
        <dbReference type="SAM" id="Coils"/>
    </source>
</evidence>
<dbReference type="Proteomes" id="UP000658997">
    <property type="component" value="Unassembled WGS sequence"/>
</dbReference>
<dbReference type="GO" id="GO:0005525">
    <property type="term" value="F:GTP binding"/>
    <property type="evidence" value="ECO:0007669"/>
    <property type="project" value="UniProtKB-KW"/>
</dbReference>
<dbReference type="SUPFAM" id="SSF52540">
    <property type="entry name" value="P-loop containing nucleoside triphosphate hydrolases"/>
    <property type="match status" value="1"/>
</dbReference>
<dbReference type="FunFam" id="3.40.50.300:FF:000080">
    <property type="entry name" value="Ras-like GTPase Ras1"/>
    <property type="match status" value="1"/>
</dbReference>
<keyword evidence="9" id="KW-0636">Prenylation</keyword>
<evidence type="ECO:0000313" key="13">
    <source>
        <dbReference type="Proteomes" id="UP000658997"/>
    </source>
</evidence>
<dbReference type="GO" id="GO:0003924">
    <property type="term" value="F:GTPase activity"/>
    <property type="evidence" value="ECO:0007669"/>
    <property type="project" value="InterPro"/>
</dbReference>
<comment type="subcellular location">
    <subcellularLocation>
        <location evidence="1">Cell membrane</location>
        <topology evidence="1">Lipid-anchor</topology>
        <orientation evidence="1">Cytoplasmic side</orientation>
    </subcellularLocation>
</comment>
<keyword evidence="6" id="KW-0342">GTP-binding</keyword>
<dbReference type="GO" id="GO:0005886">
    <property type="term" value="C:plasma membrane"/>
    <property type="evidence" value="ECO:0007669"/>
    <property type="project" value="UniProtKB-SubCell"/>
</dbReference>
<proteinExistence type="inferred from homology"/>
<keyword evidence="3" id="KW-1003">Cell membrane</keyword>
<dbReference type="Gene3D" id="3.90.1150.80">
    <property type="match status" value="1"/>
</dbReference>
<accession>A0A8H8TUZ6</accession>
<dbReference type="InterPro" id="IPR027417">
    <property type="entry name" value="P-loop_NTPase"/>
</dbReference>
<keyword evidence="13" id="KW-1185">Reference proteome</keyword>
<evidence type="ECO:0000256" key="5">
    <source>
        <dbReference type="ARBA" id="ARBA00022741"/>
    </source>
</evidence>
<feature type="compositionally biased region" description="Low complexity" evidence="11">
    <location>
        <begin position="264"/>
        <end position="277"/>
    </location>
</feature>
<feature type="compositionally biased region" description="Low complexity" evidence="11">
    <location>
        <begin position="303"/>
        <end position="323"/>
    </location>
</feature>
<keyword evidence="4" id="KW-0488">Methylation</keyword>
<dbReference type="EMBL" id="ULHB01000099">
    <property type="protein sequence ID" value="SYW81678.1"/>
    <property type="molecule type" value="Genomic_DNA"/>
</dbReference>